<protein>
    <recommendedName>
        <fullName evidence="3">FH2 domain-containing protein</fullName>
    </recommendedName>
</protein>
<evidence type="ECO:0000313" key="5">
    <source>
        <dbReference type="Proteomes" id="UP000019132"/>
    </source>
</evidence>
<evidence type="ECO:0000256" key="1">
    <source>
        <dbReference type="ARBA" id="ARBA00006290"/>
    </source>
</evidence>
<dbReference type="GO" id="GO:0006887">
    <property type="term" value="P:exocytosis"/>
    <property type="evidence" value="ECO:0007669"/>
    <property type="project" value="TreeGrafter"/>
</dbReference>
<feature type="compositionally biased region" description="Acidic residues" evidence="2">
    <location>
        <begin position="164"/>
        <end position="177"/>
    </location>
</feature>
<proteinExistence type="inferred from homology"/>
<feature type="region of interest" description="Disordered" evidence="2">
    <location>
        <begin position="159"/>
        <end position="181"/>
    </location>
</feature>
<feature type="region of interest" description="Disordered" evidence="2">
    <location>
        <begin position="652"/>
        <end position="684"/>
    </location>
</feature>
<dbReference type="InterPro" id="IPR016024">
    <property type="entry name" value="ARM-type_fold"/>
</dbReference>
<keyword evidence="5" id="KW-1185">Reference proteome</keyword>
<feature type="compositionally biased region" description="Low complexity" evidence="2">
    <location>
        <begin position="1162"/>
        <end position="1186"/>
    </location>
</feature>
<dbReference type="EMBL" id="GL376624">
    <property type="status" value="NOT_ANNOTATED_CDS"/>
    <property type="molecule type" value="Genomic_DNA"/>
</dbReference>
<feature type="compositionally biased region" description="Pro residues" evidence="2">
    <location>
        <begin position="668"/>
        <end position="679"/>
    </location>
</feature>
<feature type="region of interest" description="Disordered" evidence="2">
    <location>
        <begin position="703"/>
        <end position="728"/>
    </location>
</feature>
<feature type="region of interest" description="Disordered" evidence="2">
    <location>
        <begin position="1153"/>
        <end position="1203"/>
    </location>
</feature>
<dbReference type="AlphaFoldDB" id="K3WYG8"/>
<evidence type="ECO:0000259" key="3">
    <source>
        <dbReference type="PROSITE" id="PS51444"/>
    </source>
</evidence>
<accession>K3WYG8</accession>
<dbReference type="Gene3D" id="1.20.58.2220">
    <property type="entry name" value="Formin, FH2 domain"/>
    <property type="match status" value="1"/>
</dbReference>
<dbReference type="InterPro" id="IPR019309">
    <property type="entry name" value="WASHC3"/>
</dbReference>
<dbReference type="PANTHER" id="PTHR13015:SF0">
    <property type="entry name" value="WASH COMPLEX SUBUNIT 3"/>
    <property type="match status" value="1"/>
</dbReference>
<dbReference type="SMART" id="SM00498">
    <property type="entry name" value="FH2"/>
    <property type="match status" value="1"/>
</dbReference>
<reference evidence="4" key="3">
    <citation type="submission" date="2015-02" db="UniProtKB">
        <authorList>
            <consortium name="EnsemblProtists"/>
        </authorList>
    </citation>
    <scope>IDENTIFICATION</scope>
    <source>
        <strain evidence="4">DAOM BR144</strain>
    </source>
</reference>
<dbReference type="GO" id="GO:0003779">
    <property type="term" value="F:actin binding"/>
    <property type="evidence" value="ECO:0007669"/>
    <property type="project" value="InterPro"/>
</dbReference>
<dbReference type="InterPro" id="IPR010472">
    <property type="entry name" value="FH3_dom"/>
</dbReference>
<comment type="similarity">
    <text evidence="1">Belongs to the CCDC53 family.</text>
</comment>
<dbReference type="OMA" id="PVKDHEK"/>
<evidence type="ECO:0000313" key="4">
    <source>
        <dbReference type="EnsemblProtists" id="PYU1_T010017"/>
    </source>
</evidence>
<sequence>MGYGGSIISSTVTQLRNQLDNVEKQIDVFERFMEEDRKDTIYEQTDLSSIESVFKTLLHGISNDTELNACLLSILQQLLFIPSDRVIGKEMWALCERLMKQVGLLAPVEEVKNFELGYEDRKALLKMRDRYTEFLQKCADEDPSFEYHIGPVILIKNRDHGDDLSEGTADETDEEDAPDHFMAQDHPDLIKYFKLLKMGMPLQHVQLKMKSEVQDFDASILETPEKIIFLSKAGAEEEKKGIRADEHEKYAKFFKLKKMGMPLPHIQLKMSAEGLDGNILETPDLLLDEEGNEIKSEVPGFAGISVKEHEKFAKFFKLMKMGMPLEHIKLKASSEGLDGALLETPDQLLNEDGTIFASGKQEGPVGIPVKEHEKFAKFFKLMKMGMPLEHIKLKASAEGLDGNLLGTPDALLNEDGTPLTGDGSPEVKGVPVKEHEKFAKFFKLLKMGMPMEHVKLKASAEGLDANLLETPDKLVDEDGKEVSGAAAEGPKGTPVKDHEKFAKYFKLLKMGMPMEHVKVKASTDGLDANLLENPDKLADEEGKEIKEPAKGVPAKEHEKFAKFFKLIKMGMPMEHIKLKASAEGLDASLLEKPDTLVDETGNEIKEAGKMIKASEHPNYAKYYKLLKMGMPRPQLELKMQAEGLDVKLLDTPDAMIPENGPVEASSAPPKPALPPPPPKPKLRNLYWDTVKSENASGTIWEQFSQEEEKPDPNPNPLKDLFSKNAPKKNDEKDAVLDQYVDKLAEIFVNKPPAKAQETEDTKKVVKRRAPTRVALIDVKRANNIGIMLARFRMPYFKIRDAVLLVDKDILSLEKVSAMIQFAPEEEEIQAVKNYDGNPKLLGDAEQYFLELLCVPRLPTRLQAIHATWQFDTYVEEQQKLMESVSNACRELQECEPLKQIFKVVLQLGNALNDGTARGGAKGFRLNILLKLNQVKAADNSITLLNYVAQILRAKDPAILEFDKLLPSIESASRVTVQVLRAGESAVRKAAALIVDELEAHSKVPESTFPSPPHLDGEEPVIITDRFQEEVKPFADRAKKISDDIVAQLDAMMKSFEETASFYGEDPSSPECGPDSFFSIFYSFAKLLQSADRDNERKRIAEERRIRRDEEAKKRLEMLKKKKQASSFASLKAGDVDDIVTKIRAKRAAEKRAELLEKPFETSSETSSLSSSIGPSSGSNGASRASSTHPLRQTNSASEAVEVA</sequence>
<dbReference type="InterPro" id="IPR015425">
    <property type="entry name" value="FH2_Formin"/>
</dbReference>
<reference evidence="5" key="1">
    <citation type="journal article" date="2010" name="Genome Biol.">
        <title>Genome sequence of the necrotrophic plant pathogen Pythium ultimum reveals original pathogenicity mechanisms and effector repertoire.</title>
        <authorList>
            <person name="Levesque C.A."/>
            <person name="Brouwer H."/>
            <person name="Cano L."/>
            <person name="Hamilton J.P."/>
            <person name="Holt C."/>
            <person name="Huitema E."/>
            <person name="Raffaele S."/>
            <person name="Robideau G.P."/>
            <person name="Thines M."/>
            <person name="Win J."/>
            <person name="Zerillo M.M."/>
            <person name="Beakes G.W."/>
            <person name="Boore J.L."/>
            <person name="Busam D."/>
            <person name="Dumas B."/>
            <person name="Ferriera S."/>
            <person name="Fuerstenberg S.I."/>
            <person name="Gachon C.M."/>
            <person name="Gaulin E."/>
            <person name="Govers F."/>
            <person name="Grenville-Briggs L."/>
            <person name="Horner N."/>
            <person name="Hostetler J."/>
            <person name="Jiang R.H."/>
            <person name="Johnson J."/>
            <person name="Krajaejun T."/>
            <person name="Lin H."/>
            <person name="Meijer H.J."/>
            <person name="Moore B."/>
            <person name="Morris P."/>
            <person name="Phuntmart V."/>
            <person name="Puiu D."/>
            <person name="Shetty J."/>
            <person name="Stajich J.E."/>
            <person name="Tripathy S."/>
            <person name="Wawra S."/>
            <person name="van West P."/>
            <person name="Whitty B.R."/>
            <person name="Coutinho P.M."/>
            <person name="Henrissat B."/>
            <person name="Martin F."/>
            <person name="Thomas P.D."/>
            <person name="Tyler B.M."/>
            <person name="De Vries R.P."/>
            <person name="Kamoun S."/>
            <person name="Yandell M."/>
            <person name="Tisserat N."/>
            <person name="Buell C.R."/>
        </authorList>
    </citation>
    <scope>NUCLEOTIDE SEQUENCE</scope>
    <source>
        <strain evidence="5">DAOM:BR144</strain>
    </source>
</reference>
<dbReference type="InterPro" id="IPR042201">
    <property type="entry name" value="FH2_Formin_sf"/>
</dbReference>
<dbReference type="Pfam" id="PF02181">
    <property type="entry name" value="FH2"/>
    <property type="match status" value="1"/>
</dbReference>
<dbReference type="SUPFAM" id="SSF48371">
    <property type="entry name" value="ARM repeat"/>
    <property type="match status" value="1"/>
</dbReference>
<dbReference type="VEuPathDB" id="FungiDB:PYU1_G009997"/>
<dbReference type="Pfam" id="PF06367">
    <property type="entry name" value="Drf_FH3"/>
    <property type="match status" value="1"/>
</dbReference>
<dbReference type="Pfam" id="PF10152">
    <property type="entry name" value="CCDC53"/>
    <property type="match status" value="8"/>
</dbReference>
<dbReference type="PANTHER" id="PTHR13015">
    <property type="entry name" value="PROTEIN AD-016-RELATED"/>
    <property type="match status" value="1"/>
</dbReference>
<dbReference type="STRING" id="431595.K3WYG8"/>
<dbReference type="Proteomes" id="UP000019132">
    <property type="component" value="Unassembled WGS sequence"/>
</dbReference>
<dbReference type="InParanoid" id="K3WYG8"/>
<dbReference type="GO" id="GO:0030041">
    <property type="term" value="P:actin filament polymerization"/>
    <property type="evidence" value="ECO:0007669"/>
    <property type="project" value="TreeGrafter"/>
</dbReference>
<dbReference type="EnsemblProtists" id="PYU1_T010017">
    <property type="protein sequence ID" value="PYU1_T010017"/>
    <property type="gene ID" value="PYU1_G009997"/>
</dbReference>
<dbReference type="HOGENOM" id="CLU_270583_0_0_1"/>
<dbReference type="eggNOG" id="ENOG502QQEE">
    <property type="taxonomic scope" value="Eukaryota"/>
</dbReference>
<organism evidence="4 5">
    <name type="scientific">Globisporangium ultimum (strain ATCC 200006 / CBS 805.95 / DAOM BR144)</name>
    <name type="common">Pythium ultimum</name>
    <dbReference type="NCBI Taxonomy" id="431595"/>
    <lineage>
        <taxon>Eukaryota</taxon>
        <taxon>Sar</taxon>
        <taxon>Stramenopiles</taxon>
        <taxon>Oomycota</taxon>
        <taxon>Peronosporomycetes</taxon>
        <taxon>Pythiales</taxon>
        <taxon>Pythiaceae</taxon>
        <taxon>Globisporangium</taxon>
    </lineage>
</organism>
<feature type="compositionally biased region" description="Polar residues" evidence="2">
    <location>
        <begin position="1187"/>
        <end position="1197"/>
    </location>
</feature>
<dbReference type="PROSITE" id="PS51444">
    <property type="entry name" value="FH2"/>
    <property type="match status" value="1"/>
</dbReference>
<dbReference type="GO" id="GO:0071203">
    <property type="term" value="C:WASH complex"/>
    <property type="evidence" value="ECO:0007669"/>
    <property type="project" value="InterPro"/>
</dbReference>
<reference evidence="5" key="2">
    <citation type="submission" date="2010-04" db="EMBL/GenBank/DDBJ databases">
        <authorList>
            <person name="Buell R."/>
            <person name="Hamilton J."/>
            <person name="Hostetler J."/>
        </authorList>
    </citation>
    <scope>NUCLEOTIDE SEQUENCE [LARGE SCALE GENOMIC DNA]</scope>
    <source>
        <strain evidence="5">DAOM:BR144</strain>
    </source>
</reference>
<dbReference type="SUPFAM" id="SSF101447">
    <property type="entry name" value="Formin homology 2 domain (FH2 domain)"/>
    <property type="match status" value="1"/>
</dbReference>
<name>K3WYG8_GLOUD</name>
<feature type="domain" description="FH2" evidence="3">
    <location>
        <begin position="672"/>
        <end position="1113"/>
    </location>
</feature>
<dbReference type="Gene3D" id="1.10.238.150">
    <property type="entry name" value="Formin, FH3 diaphanous domain"/>
    <property type="match status" value="1"/>
</dbReference>
<evidence type="ECO:0000256" key="2">
    <source>
        <dbReference type="SAM" id="MobiDB-lite"/>
    </source>
</evidence>